<dbReference type="Proteomes" id="UP000076852">
    <property type="component" value="Chromosome 2"/>
</dbReference>
<organism evidence="2 3">
    <name type="scientific">Paraburkholderia phytofirmans OLGA172</name>
    <dbReference type="NCBI Taxonomy" id="1417228"/>
    <lineage>
        <taxon>Bacteria</taxon>
        <taxon>Pseudomonadati</taxon>
        <taxon>Pseudomonadota</taxon>
        <taxon>Betaproteobacteria</taxon>
        <taxon>Burkholderiales</taxon>
        <taxon>Burkholderiaceae</taxon>
        <taxon>Paraburkholderia</taxon>
    </lineage>
</organism>
<dbReference type="RefSeq" id="WP_063499722.1">
    <property type="nucleotide sequence ID" value="NZ_CP014579.1"/>
</dbReference>
<protein>
    <submittedName>
        <fullName evidence="2">Uncharacterized protein</fullName>
    </submittedName>
</protein>
<feature type="transmembrane region" description="Helical" evidence="1">
    <location>
        <begin position="64"/>
        <end position="85"/>
    </location>
</feature>
<evidence type="ECO:0000313" key="2">
    <source>
        <dbReference type="EMBL" id="ANB76499.1"/>
    </source>
</evidence>
<keyword evidence="3" id="KW-1185">Reference proteome</keyword>
<gene>
    <name evidence="2" type="ORF">AYM40_30290</name>
</gene>
<accession>A0A160FTJ6</accession>
<dbReference type="STRING" id="1804984.AYM40_30290"/>
<dbReference type="EMBL" id="CP014579">
    <property type="protein sequence ID" value="ANB76499.1"/>
    <property type="molecule type" value="Genomic_DNA"/>
</dbReference>
<proteinExistence type="predicted"/>
<keyword evidence="1" id="KW-0812">Transmembrane</keyword>
<feature type="transmembrane region" description="Helical" evidence="1">
    <location>
        <begin position="33"/>
        <end position="52"/>
    </location>
</feature>
<feature type="transmembrane region" description="Helical" evidence="1">
    <location>
        <begin position="94"/>
        <end position="112"/>
    </location>
</feature>
<dbReference type="OrthoDB" id="9135217at2"/>
<keyword evidence="1" id="KW-1133">Transmembrane helix</keyword>
<dbReference type="KEGG" id="buz:AYM40_30290"/>
<sequence length="147" mass="16498">MESQVSKSDGQLDQYSEEFMSYLKQPVEAKNNVHISFGVRIFSIAVCSWAIIETPAEYDAFAGLGQFLALLVSKVIWLALGVALLRRLRVAQQAFSILCFISICAIFTALPFEYDHSIFSFLLSLTDCILKIGFLASAVLQYLDIEW</sequence>
<evidence type="ECO:0000256" key="1">
    <source>
        <dbReference type="SAM" id="Phobius"/>
    </source>
</evidence>
<evidence type="ECO:0000313" key="3">
    <source>
        <dbReference type="Proteomes" id="UP000076852"/>
    </source>
</evidence>
<name>A0A160FTJ6_9BURK</name>
<reference evidence="2 3" key="1">
    <citation type="journal article" date="2016" name="Gene">
        <title>PacBio SMRT assembly of a complex multi-replicon genome reveals chlorocatechol degradative operon in a region of genome plasticity.</title>
        <authorList>
            <person name="Ricker N."/>
            <person name="Shen S.Y."/>
            <person name="Goordial J."/>
            <person name="Jin S."/>
            <person name="Fulthorpe R.R."/>
        </authorList>
    </citation>
    <scope>NUCLEOTIDE SEQUENCE [LARGE SCALE GENOMIC DNA]</scope>
    <source>
        <strain evidence="2 3">OLGA172</strain>
    </source>
</reference>
<keyword evidence="1" id="KW-0472">Membrane</keyword>
<dbReference type="AlphaFoldDB" id="A0A160FTJ6"/>
<feature type="transmembrane region" description="Helical" evidence="1">
    <location>
        <begin position="118"/>
        <end position="143"/>
    </location>
</feature>